<dbReference type="InterPro" id="IPR024937">
    <property type="entry name" value="Domain_X"/>
</dbReference>
<dbReference type="PANTHER" id="PTHR33642">
    <property type="entry name" value="COX1/OXI3 INTRON 1 PROTEIN-RELATED"/>
    <property type="match status" value="1"/>
</dbReference>
<reference evidence="2 3" key="1">
    <citation type="submission" date="2018-07" db="EMBL/GenBank/DDBJ databases">
        <title>Genomic Encyclopedia of Type Strains, Phase IV (KMG-IV): sequencing the most valuable type-strain genomes for metagenomic binning, comparative biology and taxonomic classification.</title>
        <authorList>
            <person name="Goeker M."/>
        </authorList>
    </citation>
    <scope>NUCLEOTIDE SEQUENCE [LARGE SCALE GENOMIC DNA]</scope>
    <source>
        <strain evidence="2 3">DSM 27696</strain>
    </source>
</reference>
<dbReference type="EMBL" id="QPJJ01000009">
    <property type="protein sequence ID" value="RCW66403.1"/>
    <property type="molecule type" value="Genomic_DNA"/>
</dbReference>
<evidence type="ECO:0000313" key="3">
    <source>
        <dbReference type="Proteomes" id="UP000252585"/>
    </source>
</evidence>
<dbReference type="GO" id="GO:0003964">
    <property type="term" value="F:RNA-directed DNA polymerase activity"/>
    <property type="evidence" value="ECO:0007669"/>
    <property type="project" value="TreeGrafter"/>
</dbReference>
<protein>
    <submittedName>
        <fullName evidence="2">Type II intron maturase</fullName>
    </submittedName>
</protein>
<dbReference type="Proteomes" id="UP000252585">
    <property type="component" value="Unassembled WGS sequence"/>
</dbReference>
<organism evidence="2 3">
    <name type="scientific">Saliterribacillus persicus</name>
    <dbReference type="NCBI Taxonomy" id="930114"/>
    <lineage>
        <taxon>Bacteria</taxon>
        <taxon>Bacillati</taxon>
        <taxon>Bacillota</taxon>
        <taxon>Bacilli</taxon>
        <taxon>Bacillales</taxon>
        <taxon>Bacillaceae</taxon>
        <taxon>Saliterribacillus</taxon>
    </lineage>
</organism>
<dbReference type="PANTHER" id="PTHR33642:SF4">
    <property type="entry name" value="COX1_OXI3 INTRON 1 PROTEIN-RELATED"/>
    <property type="match status" value="1"/>
</dbReference>
<comment type="caution">
    <text evidence="2">The sequence shown here is derived from an EMBL/GenBank/DDBJ whole genome shotgun (WGS) entry which is preliminary data.</text>
</comment>
<evidence type="ECO:0000313" key="2">
    <source>
        <dbReference type="EMBL" id="RCW66403.1"/>
    </source>
</evidence>
<sequence length="407" mass="48099">MAKDPFLQLDVIREASRKRQKIKDCYRLMCHPLLLEQANYNINHQINCSQKNPFEPDYSLNQNDINRLCTLLKNKAFCFVRYPQNTLQYSMQLIVIEVIYIILTHIFPSATSYILQDNNSHRHKIIQEIKNDWYQYSWCIQGSIKDTVCKKWINKCVSTMREKIDDLYFDKIIREALKITFIEYSSLQYSVGKTCNTNSLIRLVIGQYYQKVLLKISTLPHVTESKLHYTHPNQTFSSMVKIDFCFSLKCSKSEANLVFKQIQILLENEKDKTIKLSHLTDGFRFLDYQFKKNYNSSSEANMYLGIPKNELAKFISNNKYGEYITLKTSSRAELINLSEKAIIAIYNRELKKFLDYYCCIDNKHTLKRFFYLVKGSLIRTIAQKRKTSMKIIAQEIRQNKAGFFIRM</sequence>
<feature type="domain" description="Domain X" evidence="1">
    <location>
        <begin position="303"/>
        <end position="390"/>
    </location>
</feature>
<proteinExistence type="predicted"/>
<dbReference type="AlphaFoldDB" id="A0A368XEK9"/>
<gene>
    <name evidence="2" type="ORF">DFR57_109124</name>
</gene>
<dbReference type="Pfam" id="PF01348">
    <property type="entry name" value="Intron_maturas2"/>
    <property type="match status" value="1"/>
</dbReference>
<keyword evidence="3" id="KW-1185">Reference proteome</keyword>
<name>A0A368XEK9_9BACI</name>
<dbReference type="GO" id="GO:0006315">
    <property type="term" value="P:homing of group II introns"/>
    <property type="evidence" value="ECO:0007669"/>
    <property type="project" value="TreeGrafter"/>
</dbReference>
<evidence type="ECO:0000259" key="1">
    <source>
        <dbReference type="Pfam" id="PF01348"/>
    </source>
</evidence>
<dbReference type="RefSeq" id="WP_170132971.1">
    <property type="nucleotide sequence ID" value="NZ_QPJJ01000009.1"/>
</dbReference>
<accession>A0A368XEK9</accession>
<dbReference type="GO" id="GO:0005737">
    <property type="term" value="C:cytoplasm"/>
    <property type="evidence" value="ECO:0007669"/>
    <property type="project" value="UniProtKB-ARBA"/>
</dbReference>
<dbReference type="GO" id="GO:0006397">
    <property type="term" value="P:mRNA processing"/>
    <property type="evidence" value="ECO:0007669"/>
    <property type="project" value="InterPro"/>
</dbReference>